<organism evidence="2 3">
    <name type="scientific">Steinernema hermaphroditum</name>
    <dbReference type="NCBI Taxonomy" id="289476"/>
    <lineage>
        <taxon>Eukaryota</taxon>
        <taxon>Metazoa</taxon>
        <taxon>Ecdysozoa</taxon>
        <taxon>Nematoda</taxon>
        <taxon>Chromadorea</taxon>
        <taxon>Rhabditida</taxon>
        <taxon>Tylenchina</taxon>
        <taxon>Panagrolaimomorpha</taxon>
        <taxon>Strongyloidoidea</taxon>
        <taxon>Steinernematidae</taxon>
        <taxon>Steinernema</taxon>
    </lineage>
</organism>
<evidence type="ECO:0000256" key="1">
    <source>
        <dbReference type="SAM" id="SignalP"/>
    </source>
</evidence>
<dbReference type="Proteomes" id="UP001175271">
    <property type="component" value="Unassembled WGS sequence"/>
</dbReference>
<sequence length="323" mass="37313">MAAVRVVVISFLLLFESSTPLSAPFNDAIQRFVTHYLETKSSYFNDNYIPERLKTIIKEALTQEKRNEKRPKLPKNVEAKISFTFVEGVKEHGDQLFSFCGGRANHLINQIPKYRRHAVTLTPDAADESEIHRTTLSIPSVWLRPRFEDSEVQLIRCIRSLPNDTEFVEFERINATLFEEVGNFVEVELVPPPPNSSFVSIALLLDNRWNNFHLPKEFGAVNLQMDIERYFLKNRRTKACNMYLGSNQPCCLWPVSIHGFLFRRCAGHQNGVECTMTEFEPNLIYDKNGKAILHKDAKKCEIIQESRKNNNVQHNNNQQPTKT</sequence>
<evidence type="ECO:0000313" key="3">
    <source>
        <dbReference type="Proteomes" id="UP001175271"/>
    </source>
</evidence>
<accession>A0AA39I488</accession>
<keyword evidence="1" id="KW-0732">Signal</keyword>
<dbReference type="AlphaFoldDB" id="A0AA39I488"/>
<dbReference type="EMBL" id="JAUCMV010000002">
    <property type="protein sequence ID" value="KAK0416079.1"/>
    <property type="molecule type" value="Genomic_DNA"/>
</dbReference>
<protein>
    <submittedName>
        <fullName evidence="2">Uncharacterized protein</fullName>
    </submittedName>
</protein>
<name>A0AA39I488_9BILA</name>
<proteinExistence type="predicted"/>
<keyword evidence="3" id="KW-1185">Reference proteome</keyword>
<feature type="chain" id="PRO_5041267302" evidence="1">
    <location>
        <begin position="23"/>
        <end position="323"/>
    </location>
</feature>
<comment type="caution">
    <text evidence="2">The sequence shown here is derived from an EMBL/GenBank/DDBJ whole genome shotgun (WGS) entry which is preliminary data.</text>
</comment>
<evidence type="ECO:0000313" key="2">
    <source>
        <dbReference type="EMBL" id="KAK0416079.1"/>
    </source>
</evidence>
<feature type="signal peptide" evidence="1">
    <location>
        <begin position="1"/>
        <end position="22"/>
    </location>
</feature>
<gene>
    <name evidence="2" type="ORF">QR680_012286</name>
</gene>
<reference evidence="2" key="1">
    <citation type="submission" date="2023-06" db="EMBL/GenBank/DDBJ databases">
        <title>Genomic analysis of the entomopathogenic nematode Steinernema hermaphroditum.</title>
        <authorList>
            <person name="Schwarz E.M."/>
            <person name="Heppert J.K."/>
            <person name="Baniya A."/>
            <person name="Schwartz H.T."/>
            <person name="Tan C.-H."/>
            <person name="Antoshechkin I."/>
            <person name="Sternberg P.W."/>
            <person name="Goodrich-Blair H."/>
            <person name="Dillman A.R."/>
        </authorList>
    </citation>
    <scope>NUCLEOTIDE SEQUENCE</scope>
    <source>
        <strain evidence="2">PS9179</strain>
        <tissue evidence="2">Whole animal</tissue>
    </source>
</reference>